<dbReference type="EMBL" id="LR134363">
    <property type="protein sequence ID" value="VEG75131.1"/>
    <property type="molecule type" value="Genomic_DNA"/>
</dbReference>
<evidence type="ECO:0000313" key="2">
    <source>
        <dbReference type="Proteomes" id="UP000276899"/>
    </source>
</evidence>
<evidence type="ECO:0000313" key="1">
    <source>
        <dbReference type="EMBL" id="VEG75131.1"/>
    </source>
</evidence>
<dbReference type="RefSeq" id="WP_026427779.1">
    <property type="nucleotide sequence ID" value="NZ_CBCRWE010000006.1"/>
</dbReference>
<dbReference type="STRING" id="1278298.GCA_000428685_00794"/>
<accession>A0A448KDY6</accession>
<organism evidence="1 2">
    <name type="scientific">Actinomyces slackii</name>
    <dbReference type="NCBI Taxonomy" id="52774"/>
    <lineage>
        <taxon>Bacteria</taxon>
        <taxon>Bacillati</taxon>
        <taxon>Actinomycetota</taxon>
        <taxon>Actinomycetes</taxon>
        <taxon>Actinomycetales</taxon>
        <taxon>Actinomycetaceae</taxon>
        <taxon>Actinomyces</taxon>
    </lineage>
</organism>
<dbReference type="KEGG" id="asla:NCTC11923_01785"/>
<dbReference type="Proteomes" id="UP000276899">
    <property type="component" value="Chromosome"/>
</dbReference>
<evidence type="ECO:0008006" key="3">
    <source>
        <dbReference type="Google" id="ProtNLM"/>
    </source>
</evidence>
<keyword evidence="2" id="KW-1185">Reference proteome</keyword>
<reference evidence="1 2" key="1">
    <citation type="submission" date="2018-12" db="EMBL/GenBank/DDBJ databases">
        <authorList>
            <consortium name="Pathogen Informatics"/>
        </authorList>
    </citation>
    <scope>NUCLEOTIDE SEQUENCE [LARGE SCALE GENOMIC DNA]</scope>
    <source>
        <strain evidence="1 2">NCTC11923</strain>
    </source>
</reference>
<dbReference type="AlphaFoldDB" id="A0A448KDY6"/>
<proteinExistence type="predicted"/>
<name>A0A448KDY6_9ACTO</name>
<sequence length="570" mass="60913">MTSWDELDRALRAVDPQCPSRGSVTDLRQALEDLGESSIPAGQVPKAIVDALAEVDRVWIAELGQDPDTSKEQIEAAAQRCEELRAAHGHSVMPPRYARVEALGTLGQRDDAIEQLRVARLFSFDGADTGAILAAARLHDDYSGVIRTTTAVASRPEADPVGTARSLGATLIPYLAQGRRVEAEDALASLAQLDLPHSARLRALGDQLEFLGLSSQWQRALAMLRHTDLTGAAKASGWTLMNAGVGLALVLREAVRADYGRNAVGLSLDWATPWGDLKITGWDTVARAYDLTTAFVRAIAVRLDKRNGNNTVSLRVETRMAAESSSLSARSYGTVTSAAPTDPARLRNRPALLREVRELLTLGRGYGMESVHDRAIPLAETVSASLAEVTDDSALELVVDLRLAFGRLLAALGANERAEKENLDTAELSLSQGWTEMACAALALAAHAAHARGNLAGSRVSWERCRAELANWPSGRPGERCTVLADAIGDPGLSARVMEALAANLVEGVEEDHSRASVVREILNRASAQLARCAHPPQGVVERLAEIETRVAPYGRGRGGRRRGSGAGVG</sequence>
<gene>
    <name evidence="1" type="ORF">NCTC11923_01785</name>
</gene>
<protein>
    <recommendedName>
        <fullName evidence="3">ATP-dependent transcriptional regulator</fullName>
    </recommendedName>
</protein>